<keyword evidence="2" id="KW-0535">Nitrogen fixation</keyword>
<dbReference type="AlphaFoldDB" id="A0A1C7Z0J7"/>
<evidence type="ECO:0000259" key="3">
    <source>
        <dbReference type="Pfam" id="PF02579"/>
    </source>
</evidence>
<dbReference type="PANTHER" id="PTHR33937">
    <property type="entry name" value="IRON-MOLYBDENUM PROTEIN-RELATED-RELATED"/>
    <property type="match status" value="1"/>
</dbReference>
<dbReference type="InterPro" id="IPR003731">
    <property type="entry name" value="Di-Nase_FeMo-co_biosynth"/>
</dbReference>
<comment type="similarity">
    <text evidence="1">Belongs to the NifX/NifY family.</text>
</comment>
<dbReference type="Proteomes" id="UP000093104">
    <property type="component" value="Unassembled WGS sequence"/>
</dbReference>
<comment type="caution">
    <text evidence="4">The sequence shown here is derived from an EMBL/GenBank/DDBJ whole genome shotgun (WGS) entry which is preliminary data.</text>
</comment>
<dbReference type="SUPFAM" id="SSF53146">
    <property type="entry name" value="Nitrogenase accessory factor-like"/>
    <property type="match status" value="1"/>
</dbReference>
<dbReference type="InterPro" id="IPR051840">
    <property type="entry name" value="NifX/NifY_domain"/>
</dbReference>
<dbReference type="OrthoDB" id="9797941at2"/>
<dbReference type="Pfam" id="PF02579">
    <property type="entry name" value="Nitro_FeMo-Co"/>
    <property type="match status" value="1"/>
</dbReference>
<dbReference type="InterPro" id="IPR034169">
    <property type="entry name" value="NifX-like"/>
</dbReference>
<sequence>MASPTRQLQVLDGEDDGTLLKVAFASSDRDQVDQHFGSSRAFVIYGVNLERAQLLSLAEFDDQEQDGNEDKLLSKLDLLDGCIAVYCRACGASAVRQLLAIGVQPVKVGESARIGELIQALQAELRAGPSTWLAKAIQRTQAGGQQRFDAMAAEGWDD</sequence>
<feature type="domain" description="Dinitrogenase iron-molybdenum cofactor biosynthesis" evidence="3">
    <location>
        <begin position="29"/>
        <end position="122"/>
    </location>
</feature>
<dbReference type="CDD" id="cd00853">
    <property type="entry name" value="NifX"/>
    <property type="match status" value="1"/>
</dbReference>
<gene>
    <name evidence="4" type="ORF">AFK24_25920</name>
</gene>
<dbReference type="RefSeq" id="WP_065835939.1">
    <property type="nucleotide sequence ID" value="NZ_LGSI01000068.1"/>
</dbReference>
<name>A0A1C7Z0J7_PSESX</name>
<protein>
    <submittedName>
        <fullName evidence="4">Nitrogen fixation protein NifX</fullName>
    </submittedName>
</protein>
<dbReference type="EMBL" id="LGSI01000068">
    <property type="protein sequence ID" value="OCR22527.1"/>
    <property type="molecule type" value="Genomic_DNA"/>
</dbReference>
<dbReference type="PANTHER" id="PTHR33937:SF1">
    <property type="entry name" value="IRON-MOLIBDENUM COFACTOR PROCESSING PROTEIN"/>
    <property type="match status" value="1"/>
</dbReference>
<accession>A0A1C7Z0J7</accession>
<dbReference type="InterPro" id="IPR036105">
    <property type="entry name" value="DiNase_FeMo-co_biosyn_sf"/>
</dbReference>
<dbReference type="Gene3D" id="3.30.420.130">
    <property type="entry name" value="Dinitrogenase iron-molybdenum cofactor biosynthesis domain"/>
    <property type="match status" value="1"/>
</dbReference>
<evidence type="ECO:0000256" key="2">
    <source>
        <dbReference type="ARBA" id="ARBA00023231"/>
    </source>
</evidence>
<reference evidence="4 5" key="1">
    <citation type="submission" date="2015-07" db="EMBL/GenBank/DDBJ databases">
        <title>Draft genome sequence of a diazotrophic, plant growth-promoting rhizobacterium of the Pseudomonas syringae complex.</title>
        <authorList>
            <person name="Patten C.L."/>
            <person name="Jeong H."/>
        </authorList>
    </citation>
    <scope>NUCLEOTIDE SEQUENCE [LARGE SCALE GENOMIC DNA]</scope>
    <source>
        <strain evidence="4 5">GR12-2</strain>
    </source>
</reference>
<proteinExistence type="inferred from homology"/>
<dbReference type="PATRIC" id="fig|317.243.peg.489"/>
<evidence type="ECO:0000313" key="5">
    <source>
        <dbReference type="Proteomes" id="UP000093104"/>
    </source>
</evidence>
<organism evidence="4 5">
    <name type="scientific">Pseudomonas syringae</name>
    <dbReference type="NCBI Taxonomy" id="317"/>
    <lineage>
        <taxon>Bacteria</taxon>
        <taxon>Pseudomonadati</taxon>
        <taxon>Pseudomonadota</taxon>
        <taxon>Gammaproteobacteria</taxon>
        <taxon>Pseudomonadales</taxon>
        <taxon>Pseudomonadaceae</taxon>
        <taxon>Pseudomonas</taxon>
    </lineage>
</organism>
<evidence type="ECO:0000313" key="4">
    <source>
        <dbReference type="EMBL" id="OCR22527.1"/>
    </source>
</evidence>
<evidence type="ECO:0000256" key="1">
    <source>
        <dbReference type="ARBA" id="ARBA00010285"/>
    </source>
</evidence>